<dbReference type="Pfam" id="PF08713">
    <property type="entry name" value="DNA_alkylation"/>
    <property type="match status" value="1"/>
</dbReference>
<proteinExistence type="predicted"/>
<name>A0A2T2XAV6_9FIRM</name>
<gene>
    <name evidence="1" type="ORF">C7B46_16650</name>
</gene>
<dbReference type="SUPFAM" id="SSF48371">
    <property type="entry name" value="ARM repeat"/>
    <property type="match status" value="1"/>
</dbReference>
<evidence type="ECO:0008006" key="3">
    <source>
        <dbReference type="Google" id="ProtNLM"/>
    </source>
</evidence>
<dbReference type="AlphaFoldDB" id="A0A2T2XAV6"/>
<evidence type="ECO:0000313" key="1">
    <source>
        <dbReference type="EMBL" id="PSR31598.1"/>
    </source>
</evidence>
<evidence type="ECO:0000313" key="2">
    <source>
        <dbReference type="Proteomes" id="UP000242972"/>
    </source>
</evidence>
<organism evidence="1 2">
    <name type="scientific">Sulfobacillus benefaciens</name>
    <dbReference type="NCBI Taxonomy" id="453960"/>
    <lineage>
        <taxon>Bacteria</taxon>
        <taxon>Bacillati</taxon>
        <taxon>Bacillota</taxon>
        <taxon>Clostridia</taxon>
        <taxon>Eubacteriales</taxon>
        <taxon>Clostridiales Family XVII. Incertae Sedis</taxon>
        <taxon>Sulfobacillus</taxon>
    </lineage>
</organism>
<dbReference type="Proteomes" id="UP000242972">
    <property type="component" value="Unassembled WGS sequence"/>
</dbReference>
<sequence length="277" mass="30796">MGPGPRRKNSMTLRTLWDQEFIRQDTSSAMLNFLSPYRTEHAGTIPAAMKDRAIKLLHHKYSDQAQSLFAIACDLCHSRNHIGEEIGVMLLPATYTIDPQAVHQMLEILVDSSHWEVREWAASAAGHILSDHYDDFHATLIRWLADPSANLRRGAIMAIKVGSNKLPSAHVAYLLDVLQPLLADRDPYVKKNLGPYVLGDGLIKSHPDLVLPRLRAWVELPDETSRWNVAMVFTAQAGAKHGSDASSILNILATDTRPSVIKALAKAKNAIAKYQQQ</sequence>
<dbReference type="EMBL" id="PXYW01000061">
    <property type="protein sequence ID" value="PSR31598.1"/>
    <property type="molecule type" value="Genomic_DNA"/>
</dbReference>
<dbReference type="InterPro" id="IPR016024">
    <property type="entry name" value="ARM-type_fold"/>
</dbReference>
<reference evidence="1 2" key="1">
    <citation type="journal article" date="2014" name="BMC Genomics">
        <title>Comparison of environmental and isolate Sulfobacillus genomes reveals diverse carbon, sulfur, nitrogen, and hydrogen metabolisms.</title>
        <authorList>
            <person name="Justice N.B."/>
            <person name="Norman A."/>
            <person name="Brown C.T."/>
            <person name="Singh A."/>
            <person name="Thomas B.C."/>
            <person name="Banfield J.F."/>
        </authorList>
    </citation>
    <scope>NUCLEOTIDE SEQUENCE [LARGE SCALE GENOMIC DNA]</scope>
    <source>
        <strain evidence="1">AMDSBA4</strain>
    </source>
</reference>
<protein>
    <recommendedName>
        <fullName evidence="3">HEAT repeat domain-containing protein</fullName>
    </recommendedName>
</protein>
<dbReference type="InterPro" id="IPR014825">
    <property type="entry name" value="DNA_alkylation"/>
</dbReference>
<comment type="caution">
    <text evidence="1">The sequence shown here is derived from an EMBL/GenBank/DDBJ whole genome shotgun (WGS) entry which is preliminary data.</text>
</comment>
<dbReference type="Gene3D" id="1.25.10.10">
    <property type="entry name" value="Leucine-rich Repeat Variant"/>
    <property type="match status" value="1"/>
</dbReference>
<accession>A0A2T2XAV6</accession>
<dbReference type="InterPro" id="IPR011989">
    <property type="entry name" value="ARM-like"/>
</dbReference>